<dbReference type="EMBL" id="CM007381">
    <property type="protein sequence ID" value="ONK80582.1"/>
    <property type="molecule type" value="Genomic_DNA"/>
</dbReference>
<evidence type="ECO:0000313" key="4">
    <source>
        <dbReference type="EMBL" id="ONK80582.1"/>
    </source>
</evidence>
<dbReference type="GO" id="GO:0006355">
    <property type="term" value="P:regulation of DNA-templated transcription"/>
    <property type="evidence" value="ECO:0007669"/>
    <property type="project" value="InterPro"/>
</dbReference>
<evidence type="ECO:0000256" key="2">
    <source>
        <dbReference type="SAM" id="MobiDB-lite"/>
    </source>
</evidence>
<protein>
    <recommendedName>
        <fullName evidence="3">Glabrous enhancer-binding protein-like DBD domain-containing protein</fullName>
    </recommendedName>
</protein>
<name>A0A5P1FR80_ASPOF</name>
<sequence>MPPNPQDRRNPSPRSTPDPEEEGGGRMWERRRAPTSPNPAPSTSQIIPRSNQESTSNNNRKKKKPTANFAGIWTREDEIKILEGIIEHKKKNGGEIPKATPSIRTLLSAIAPSISFAATVRQLQDKIRHLKAGYDKASDSKKPQATGHKEIVYRLCDRIWPASPATKEEGEGHSFYDSDDYPELRIAVERRAGYLIFEEIVESLNKDEAESFNARFLKLREDEKELWKEIHERLL</sequence>
<dbReference type="Proteomes" id="UP000243459">
    <property type="component" value="Chromosome 1"/>
</dbReference>
<feature type="compositionally biased region" description="Basic and acidic residues" evidence="2">
    <location>
        <begin position="1"/>
        <end position="10"/>
    </location>
</feature>
<dbReference type="Gramene" id="ONK80582">
    <property type="protein sequence ID" value="ONK80582"/>
    <property type="gene ID" value="A4U43_C01F19450"/>
</dbReference>
<organism evidence="4 5">
    <name type="scientific">Asparagus officinalis</name>
    <name type="common">Garden asparagus</name>
    <dbReference type="NCBI Taxonomy" id="4686"/>
    <lineage>
        <taxon>Eukaryota</taxon>
        <taxon>Viridiplantae</taxon>
        <taxon>Streptophyta</taxon>
        <taxon>Embryophyta</taxon>
        <taxon>Tracheophyta</taxon>
        <taxon>Spermatophyta</taxon>
        <taxon>Magnoliopsida</taxon>
        <taxon>Liliopsida</taxon>
        <taxon>Asparagales</taxon>
        <taxon>Asparagaceae</taxon>
        <taxon>Asparagoideae</taxon>
        <taxon>Asparagus</taxon>
    </lineage>
</organism>
<comment type="similarity">
    <text evidence="1">Belongs to the GeBP family.</text>
</comment>
<accession>A0A5P1FR80</accession>
<dbReference type="PANTHER" id="PTHR31662:SF28">
    <property type="entry name" value="MYB_SANT-LIKE DOMAIN-CONTAINING PROTEIN"/>
    <property type="match status" value="1"/>
</dbReference>
<reference evidence="5" key="1">
    <citation type="journal article" date="2017" name="Nat. Commun.">
        <title>The asparagus genome sheds light on the origin and evolution of a young Y chromosome.</title>
        <authorList>
            <person name="Harkess A."/>
            <person name="Zhou J."/>
            <person name="Xu C."/>
            <person name="Bowers J.E."/>
            <person name="Van der Hulst R."/>
            <person name="Ayyampalayam S."/>
            <person name="Mercati F."/>
            <person name="Riccardi P."/>
            <person name="McKain M.R."/>
            <person name="Kakrana A."/>
            <person name="Tang H."/>
            <person name="Ray J."/>
            <person name="Groenendijk J."/>
            <person name="Arikit S."/>
            <person name="Mathioni S.M."/>
            <person name="Nakano M."/>
            <person name="Shan H."/>
            <person name="Telgmann-Rauber A."/>
            <person name="Kanno A."/>
            <person name="Yue Z."/>
            <person name="Chen H."/>
            <person name="Li W."/>
            <person name="Chen Y."/>
            <person name="Xu X."/>
            <person name="Zhang Y."/>
            <person name="Luo S."/>
            <person name="Chen H."/>
            <person name="Gao J."/>
            <person name="Mao Z."/>
            <person name="Pires J.C."/>
            <person name="Luo M."/>
            <person name="Kudrna D."/>
            <person name="Wing R.A."/>
            <person name="Meyers B.C."/>
            <person name="Yi K."/>
            <person name="Kong H."/>
            <person name="Lavrijsen P."/>
            <person name="Sunseri F."/>
            <person name="Falavigna A."/>
            <person name="Ye Y."/>
            <person name="Leebens-Mack J.H."/>
            <person name="Chen G."/>
        </authorList>
    </citation>
    <scope>NUCLEOTIDE SEQUENCE [LARGE SCALE GENOMIC DNA]</scope>
    <source>
        <strain evidence="5">cv. DH0086</strain>
    </source>
</reference>
<feature type="compositionally biased region" description="Basic and acidic residues" evidence="2">
    <location>
        <begin position="23"/>
        <end position="32"/>
    </location>
</feature>
<evidence type="ECO:0000256" key="1">
    <source>
        <dbReference type="ARBA" id="ARBA00010820"/>
    </source>
</evidence>
<evidence type="ECO:0000259" key="3">
    <source>
        <dbReference type="Pfam" id="PF04504"/>
    </source>
</evidence>
<dbReference type="GO" id="GO:0005634">
    <property type="term" value="C:nucleus"/>
    <property type="evidence" value="ECO:0007669"/>
    <property type="project" value="TreeGrafter"/>
</dbReference>
<proteinExistence type="inferred from homology"/>
<feature type="domain" description="Glabrous enhancer-binding protein-like DBD" evidence="3">
    <location>
        <begin position="72"/>
        <end position="160"/>
    </location>
</feature>
<feature type="region of interest" description="Disordered" evidence="2">
    <location>
        <begin position="1"/>
        <end position="69"/>
    </location>
</feature>
<feature type="compositionally biased region" description="Polar residues" evidence="2">
    <location>
        <begin position="45"/>
        <end position="58"/>
    </location>
</feature>
<gene>
    <name evidence="4" type="ORF">A4U43_C01F19450</name>
</gene>
<dbReference type="InterPro" id="IPR007592">
    <property type="entry name" value="GEBP"/>
</dbReference>
<dbReference type="OrthoDB" id="688402at2759"/>
<dbReference type="InterPro" id="IPR053932">
    <property type="entry name" value="GeBP-like_DBD"/>
</dbReference>
<dbReference type="AlphaFoldDB" id="A0A5P1FR80"/>
<evidence type="ECO:0000313" key="5">
    <source>
        <dbReference type="Proteomes" id="UP000243459"/>
    </source>
</evidence>
<dbReference type="Pfam" id="PF04504">
    <property type="entry name" value="GeBP-like_DBD"/>
    <property type="match status" value="1"/>
</dbReference>
<dbReference type="PANTHER" id="PTHR31662">
    <property type="entry name" value="BNAANNG10740D PROTEIN-RELATED"/>
    <property type="match status" value="1"/>
</dbReference>
<keyword evidence="5" id="KW-1185">Reference proteome</keyword>